<name>A0A0Q5VJY6_DROER</name>
<dbReference type="AlphaFoldDB" id="A0A0Q5VJY6"/>
<evidence type="ECO:0000313" key="1">
    <source>
        <dbReference type="EMBL" id="KQS61846.1"/>
    </source>
</evidence>
<evidence type="ECO:0000313" key="2">
    <source>
        <dbReference type="Proteomes" id="UP000008711"/>
    </source>
</evidence>
<keyword evidence="2" id="KW-1185">Reference proteome</keyword>
<reference evidence="1 2" key="2">
    <citation type="journal article" date="2008" name="Bioinformatics">
        <title>Assembly reconciliation.</title>
        <authorList>
            <person name="Zimin A.V."/>
            <person name="Smith D.R."/>
            <person name="Sutton G."/>
            <person name="Yorke J.A."/>
        </authorList>
    </citation>
    <scope>NUCLEOTIDE SEQUENCE [LARGE SCALE GENOMIC DNA]</scope>
    <source>
        <strain evidence="1 2">TSC#14021-0224.01</strain>
    </source>
</reference>
<sequence length="69" mass="7816">MLNRLLKKLKSSRGVKSQALKDGKKLSKSNCKCEPSACKCGKRRQRQQQLKLLVSQLRGRDNVSSVILF</sequence>
<protein>
    <submittedName>
        <fullName evidence="1">Uncharacterized protein</fullName>
    </submittedName>
</protein>
<proteinExistence type="predicted"/>
<dbReference type="Proteomes" id="UP000008711">
    <property type="component" value="Unassembled WGS sequence"/>
</dbReference>
<gene>
    <name evidence="1" type="primary">Dere\GG27289</name>
    <name evidence="1" type="synonym">GG27289</name>
    <name evidence="1" type="ORF">Dere_GG27289</name>
</gene>
<accession>A0A0Q5VJY6</accession>
<reference evidence="1 2" key="1">
    <citation type="journal article" date="2007" name="Nature">
        <title>Evolution of genes and genomes on the Drosophila phylogeny.</title>
        <authorList>
            <consortium name="Drosophila 12 Genomes Consortium"/>
            <person name="Clark A.G."/>
            <person name="Eisen M.B."/>
            <person name="Smith D.R."/>
            <person name="Bergman C.M."/>
            <person name="Oliver B."/>
            <person name="Markow T.A."/>
            <person name="Kaufman T.C."/>
            <person name="Kellis M."/>
            <person name="Gelbart W."/>
            <person name="Iyer V.N."/>
            <person name="Pollard D.A."/>
            <person name="Sackton T.B."/>
            <person name="Larracuente A.M."/>
            <person name="Singh N.D."/>
            <person name="Abad J.P."/>
            <person name="Abt D.N."/>
            <person name="Adryan B."/>
            <person name="Aguade M."/>
            <person name="Akashi H."/>
            <person name="Anderson W.W."/>
            <person name="Aquadro C.F."/>
            <person name="Ardell D.H."/>
            <person name="Arguello R."/>
            <person name="Artieri C.G."/>
            <person name="Barbash D.A."/>
            <person name="Barker D."/>
            <person name="Barsanti P."/>
            <person name="Batterham P."/>
            <person name="Batzoglou S."/>
            <person name="Begun D."/>
            <person name="Bhutkar A."/>
            <person name="Blanco E."/>
            <person name="Bosak S.A."/>
            <person name="Bradley R.K."/>
            <person name="Brand A.D."/>
            <person name="Brent M.R."/>
            <person name="Brooks A.N."/>
            <person name="Brown R.H."/>
            <person name="Butlin R.K."/>
            <person name="Caggese C."/>
            <person name="Calvi B.R."/>
            <person name="Bernardo de Carvalho A."/>
            <person name="Caspi A."/>
            <person name="Castrezana S."/>
            <person name="Celniker S.E."/>
            <person name="Chang J.L."/>
            <person name="Chapple C."/>
            <person name="Chatterji S."/>
            <person name="Chinwalla A."/>
            <person name="Civetta A."/>
            <person name="Clifton S.W."/>
            <person name="Comeron J.M."/>
            <person name="Costello J.C."/>
            <person name="Coyne J.A."/>
            <person name="Daub J."/>
            <person name="David R.G."/>
            <person name="Delcher A.L."/>
            <person name="Delehaunty K."/>
            <person name="Do C.B."/>
            <person name="Ebling H."/>
            <person name="Edwards K."/>
            <person name="Eickbush T."/>
            <person name="Evans J.D."/>
            <person name="Filipski A."/>
            <person name="Findeiss S."/>
            <person name="Freyhult E."/>
            <person name="Fulton L."/>
            <person name="Fulton R."/>
            <person name="Garcia A.C."/>
            <person name="Gardiner A."/>
            <person name="Garfield D.A."/>
            <person name="Garvin B.E."/>
            <person name="Gibson G."/>
            <person name="Gilbert D."/>
            <person name="Gnerre S."/>
            <person name="Godfrey J."/>
            <person name="Good R."/>
            <person name="Gotea V."/>
            <person name="Gravely B."/>
            <person name="Greenberg A.J."/>
            <person name="Griffiths-Jones S."/>
            <person name="Gross S."/>
            <person name="Guigo R."/>
            <person name="Gustafson E.A."/>
            <person name="Haerty W."/>
            <person name="Hahn M.W."/>
            <person name="Halligan D.L."/>
            <person name="Halpern A.L."/>
            <person name="Halter G.M."/>
            <person name="Han M.V."/>
            <person name="Heger A."/>
            <person name="Hillier L."/>
            <person name="Hinrichs A.S."/>
            <person name="Holmes I."/>
            <person name="Hoskins R.A."/>
            <person name="Hubisz M.J."/>
            <person name="Hultmark D."/>
            <person name="Huntley M.A."/>
            <person name="Jaffe D.B."/>
            <person name="Jagadeeshan S."/>
            <person name="Jeck W.R."/>
            <person name="Johnson J."/>
            <person name="Jones C.D."/>
            <person name="Jordan W.C."/>
            <person name="Karpen G.H."/>
            <person name="Kataoka E."/>
            <person name="Keightley P.D."/>
            <person name="Kheradpour P."/>
            <person name="Kirkness E.F."/>
            <person name="Koerich L.B."/>
            <person name="Kristiansen K."/>
            <person name="Kudrna D."/>
            <person name="Kulathinal R.J."/>
            <person name="Kumar S."/>
            <person name="Kwok R."/>
            <person name="Lander E."/>
            <person name="Langley C.H."/>
            <person name="Lapoint R."/>
            <person name="Lazzaro B.P."/>
            <person name="Lee S.J."/>
            <person name="Levesque L."/>
            <person name="Li R."/>
            <person name="Lin C.F."/>
            <person name="Lin M.F."/>
            <person name="Lindblad-Toh K."/>
            <person name="Llopart A."/>
            <person name="Long M."/>
            <person name="Low L."/>
            <person name="Lozovsky E."/>
            <person name="Lu J."/>
            <person name="Luo M."/>
            <person name="Machado C.A."/>
            <person name="Makalowski W."/>
            <person name="Marzo M."/>
            <person name="Matsuda M."/>
            <person name="Matzkin L."/>
            <person name="McAllister B."/>
            <person name="McBride C.S."/>
            <person name="McKernan B."/>
            <person name="McKernan K."/>
            <person name="Mendez-Lago M."/>
            <person name="Minx P."/>
            <person name="Mollenhauer M.U."/>
            <person name="Montooth K."/>
            <person name="Mount S.M."/>
            <person name="Mu X."/>
            <person name="Myers E."/>
            <person name="Negre B."/>
            <person name="Newfeld S."/>
            <person name="Nielsen R."/>
            <person name="Noor M.A."/>
            <person name="O'Grady P."/>
            <person name="Pachter L."/>
            <person name="Papaceit M."/>
            <person name="Parisi M.J."/>
            <person name="Parisi M."/>
            <person name="Parts L."/>
            <person name="Pedersen J.S."/>
            <person name="Pesole G."/>
            <person name="Phillippy A.M."/>
            <person name="Ponting C.P."/>
            <person name="Pop M."/>
            <person name="Porcelli D."/>
            <person name="Powell J.R."/>
            <person name="Prohaska S."/>
            <person name="Pruitt K."/>
            <person name="Puig M."/>
            <person name="Quesneville H."/>
            <person name="Ram K.R."/>
            <person name="Rand D."/>
            <person name="Rasmussen M.D."/>
            <person name="Reed L.K."/>
            <person name="Reenan R."/>
            <person name="Reily A."/>
            <person name="Remington K.A."/>
            <person name="Rieger T.T."/>
            <person name="Ritchie M.G."/>
            <person name="Robin C."/>
            <person name="Rogers Y.H."/>
            <person name="Rohde C."/>
            <person name="Rozas J."/>
            <person name="Rubenfield M.J."/>
            <person name="Ruiz A."/>
            <person name="Russo S."/>
            <person name="Salzberg S.L."/>
            <person name="Sanchez-Gracia A."/>
            <person name="Saranga D.J."/>
            <person name="Sato H."/>
            <person name="Schaeffer S.W."/>
            <person name="Schatz M.C."/>
            <person name="Schlenke T."/>
            <person name="Schwartz R."/>
            <person name="Segarra C."/>
            <person name="Singh R.S."/>
            <person name="Sirot L."/>
            <person name="Sirota M."/>
            <person name="Sisneros N.B."/>
            <person name="Smith C.D."/>
            <person name="Smith T.F."/>
            <person name="Spieth J."/>
            <person name="Stage D.E."/>
            <person name="Stark A."/>
            <person name="Stephan W."/>
            <person name="Strausberg R.L."/>
            <person name="Strempel S."/>
            <person name="Sturgill D."/>
            <person name="Sutton G."/>
            <person name="Sutton G.G."/>
            <person name="Tao W."/>
            <person name="Teichmann S."/>
            <person name="Tobari Y.N."/>
            <person name="Tomimura Y."/>
            <person name="Tsolas J.M."/>
            <person name="Valente V.L."/>
            <person name="Venter E."/>
            <person name="Venter J.C."/>
            <person name="Vicario S."/>
            <person name="Vieira F.G."/>
            <person name="Vilella A.J."/>
            <person name="Villasante A."/>
            <person name="Walenz B."/>
            <person name="Wang J."/>
            <person name="Wasserman M."/>
            <person name="Watts T."/>
            <person name="Wilson D."/>
            <person name="Wilson R.K."/>
            <person name="Wing R.A."/>
            <person name="Wolfner M.F."/>
            <person name="Wong A."/>
            <person name="Wong G.K."/>
            <person name="Wu C.I."/>
            <person name="Wu G."/>
            <person name="Yamamoto D."/>
            <person name="Yang H.P."/>
            <person name="Yang S.P."/>
            <person name="Yorke J.A."/>
            <person name="Yoshida K."/>
            <person name="Zdobnov E."/>
            <person name="Zhang P."/>
            <person name="Zhang Y."/>
            <person name="Zimin A.V."/>
            <person name="Baldwin J."/>
            <person name="Abdouelleil A."/>
            <person name="Abdulkadir J."/>
            <person name="Abebe A."/>
            <person name="Abera B."/>
            <person name="Abreu J."/>
            <person name="Acer S.C."/>
            <person name="Aftuck L."/>
            <person name="Alexander A."/>
            <person name="An P."/>
            <person name="Anderson E."/>
            <person name="Anderson S."/>
            <person name="Arachi H."/>
            <person name="Azer M."/>
            <person name="Bachantsang P."/>
            <person name="Barry A."/>
            <person name="Bayul T."/>
            <person name="Berlin A."/>
            <person name="Bessette D."/>
            <person name="Bloom T."/>
            <person name="Blye J."/>
            <person name="Boguslavskiy L."/>
            <person name="Bonnet C."/>
            <person name="Boukhgalter B."/>
            <person name="Bourzgui I."/>
            <person name="Brown A."/>
            <person name="Cahill P."/>
            <person name="Channer S."/>
            <person name="Cheshatsang Y."/>
            <person name="Chuda L."/>
            <person name="Citroen M."/>
            <person name="Collymore A."/>
            <person name="Cooke P."/>
            <person name="Costello M."/>
            <person name="D'Aco K."/>
            <person name="Daza R."/>
            <person name="De Haan G."/>
            <person name="DeGray S."/>
            <person name="DeMaso C."/>
            <person name="Dhargay N."/>
            <person name="Dooley K."/>
            <person name="Dooley E."/>
            <person name="Doricent M."/>
            <person name="Dorje P."/>
            <person name="Dorjee K."/>
            <person name="Dupes A."/>
            <person name="Elong R."/>
            <person name="Falk J."/>
            <person name="Farina A."/>
            <person name="Faro S."/>
            <person name="Ferguson D."/>
            <person name="Fisher S."/>
            <person name="Foley C.D."/>
            <person name="Franke A."/>
            <person name="Friedrich D."/>
            <person name="Gadbois L."/>
            <person name="Gearin G."/>
            <person name="Gearin C.R."/>
            <person name="Giannoukos G."/>
            <person name="Goode T."/>
            <person name="Graham J."/>
            <person name="Grandbois E."/>
            <person name="Grewal S."/>
            <person name="Gyaltsen K."/>
            <person name="Hafez N."/>
            <person name="Hagos B."/>
            <person name="Hall J."/>
            <person name="Henson C."/>
            <person name="Hollinger A."/>
            <person name="Honan T."/>
            <person name="Huard M.D."/>
            <person name="Hughes L."/>
            <person name="Hurhula B."/>
            <person name="Husby M.E."/>
            <person name="Kamat A."/>
            <person name="Kanga B."/>
            <person name="Kashin S."/>
            <person name="Khazanovich D."/>
            <person name="Kisner P."/>
            <person name="Lance K."/>
            <person name="Lara M."/>
            <person name="Lee W."/>
            <person name="Lennon N."/>
            <person name="Letendre F."/>
            <person name="LeVine R."/>
            <person name="Lipovsky A."/>
            <person name="Liu X."/>
            <person name="Liu J."/>
            <person name="Liu S."/>
            <person name="Lokyitsang T."/>
            <person name="Lokyitsang Y."/>
            <person name="Lubonja R."/>
            <person name="Lui A."/>
            <person name="MacDonald P."/>
            <person name="Magnisalis V."/>
            <person name="Maru K."/>
            <person name="Matthews C."/>
            <person name="McCusker W."/>
            <person name="McDonough S."/>
            <person name="Mehta T."/>
            <person name="Meldrim J."/>
            <person name="Meneus L."/>
            <person name="Mihai O."/>
            <person name="Mihalev A."/>
            <person name="Mihova T."/>
            <person name="Mittelman R."/>
            <person name="Mlenga V."/>
            <person name="Montmayeur A."/>
            <person name="Mulrain L."/>
            <person name="Navidi A."/>
            <person name="Naylor J."/>
            <person name="Negash T."/>
            <person name="Nguyen T."/>
            <person name="Nguyen N."/>
            <person name="Nicol R."/>
            <person name="Norbu C."/>
            <person name="Norbu N."/>
            <person name="Novod N."/>
            <person name="O'Neill B."/>
            <person name="Osman S."/>
            <person name="Markiewicz E."/>
            <person name="Oyono O.L."/>
            <person name="Patti C."/>
            <person name="Phunkhang P."/>
            <person name="Pierre F."/>
            <person name="Priest M."/>
            <person name="Raghuraman S."/>
            <person name="Rege F."/>
            <person name="Reyes R."/>
            <person name="Rise C."/>
            <person name="Rogov P."/>
            <person name="Ross K."/>
            <person name="Ryan E."/>
            <person name="Settipalli S."/>
            <person name="Shea T."/>
            <person name="Sherpa N."/>
            <person name="Shi L."/>
            <person name="Shih D."/>
            <person name="Sparrow T."/>
            <person name="Spaulding J."/>
            <person name="Stalker J."/>
            <person name="Stange-Thomann N."/>
            <person name="Stavropoulos S."/>
            <person name="Stone C."/>
            <person name="Strader C."/>
            <person name="Tesfaye S."/>
            <person name="Thomson T."/>
            <person name="Thoulutsang Y."/>
            <person name="Thoulutsang D."/>
            <person name="Topham K."/>
            <person name="Topping I."/>
            <person name="Tsamla T."/>
            <person name="Vassiliev H."/>
            <person name="Vo A."/>
            <person name="Wangchuk T."/>
            <person name="Wangdi T."/>
            <person name="Weiand M."/>
            <person name="Wilkinson J."/>
            <person name="Wilson A."/>
            <person name="Yadav S."/>
            <person name="Young G."/>
            <person name="Yu Q."/>
            <person name="Zembek L."/>
            <person name="Zhong D."/>
            <person name="Zimmer A."/>
            <person name="Zwirko Z."/>
            <person name="Jaffe D.B."/>
            <person name="Alvarez P."/>
            <person name="Brockman W."/>
            <person name="Butler J."/>
            <person name="Chin C."/>
            <person name="Gnerre S."/>
            <person name="Grabherr M."/>
            <person name="Kleber M."/>
            <person name="Mauceli E."/>
            <person name="MacCallum I."/>
        </authorList>
    </citation>
    <scope>NUCLEOTIDE SEQUENCE [LARGE SCALE GENOMIC DNA]</scope>
    <source>
        <strain evidence="1 2">TSC#14021-0224.01</strain>
    </source>
</reference>
<dbReference type="EMBL" id="CH954179">
    <property type="protein sequence ID" value="KQS61846.1"/>
    <property type="molecule type" value="Genomic_DNA"/>
</dbReference>
<organism evidence="1 2">
    <name type="scientific">Drosophila erecta</name>
    <name type="common">Fruit fly</name>
    <dbReference type="NCBI Taxonomy" id="7220"/>
    <lineage>
        <taxon>Eukaryota</taxon>
        <taxon>Metazoa</taxon>
        <taxon>Ecdysozoa</taxon>
        <taxon>Arthropoda</taxon>
        <taxon>Hexapoda</taxon>
        <taxon>Insecta</taxon>
        <taxon>Pterygota</taxon>
        <taxon>Neoptera</taxon>
        <taxon>Endopterygota</taxon>
        <taxon>Diptera</taxon>
        <taxon>Brachycera</taxon>
        <taxon>Muscomorpha</taxon>
        <taxon>Ephydroidea</taxon>
        <taxon>Drosophilidae</taxon>
        <taxon>Drosophila</taxon>
        <taxon>Sophophora</taxon>
    </lineage>
</organism>
<dbReference type="OrthoDB" id="8190439at2759"/>